<dbReference type="Proteomes" id="UP001600894">
    <property type="component" value="Unassembled WGS sequence"/>
</dbReference>
<dbReference type="EMBL" id="BAABXL010000001">
    <property type="protein sequence ID" value="GAA6268499.1"/>
    <property type="molecule type" value="Genomic_DNA"/>
</dbReference>
<organism evidence="1 2">
    <name type="scientific">Enterocloster alcoholdehydrogenati</name>
    <dbReference type="NCBI Taxonomy" id="2547410"/>
    <lineage>
        <taxon>Bacteria</taxon>
        <taxon>Bacillati</taxon>
        <taxon>Bacillota</taxon>
        <taxon>Clostridia</taxon>
        <taxon>Lachnospirales</taxon>
        <taxon>Lachnospiraceae</taxon>
        <taxon>Enterocloster</taxon>
    </lineage>
</organism>
<dbReference type="RefSeq" id="WP_176253583.1">
    <property type="nucleotide sequence ID" value="NZ_BAABXL010000001.1"/>
</dbReference>
<accession>A0ABQ0AWV4</accession>
<evidence type="ECO:0000313" key="2">
    <source>
        <dbReference type="Proteomes" id="UP001600894"/>
    </source>
</evidence>
<reference evidence="1 2" key="1">
    <citation type="submission" date="2024-04" db="EMBL/GenBank/DDBJ databases">
        <title>Defined microbial consortia suppress multidrug-resistant proinflammatory Enterobacteriaceae via ecological control.</title>
        <authorList>
            <person name="Furuichi M."/>
            <person name="Kawaguchi T."/>
            <person name="Pust M."/>
            <person name="Yasuma K."/>
            <person name="Plichta D."/>
            <person name="Hasegawa N."/>
            <person name="Ohya T."/>
            <person name="Bhattarai S."/>
            <person name="Sasajima S."/>
            <person name="Aoto Y."/>
            <person name="Tuganbaev T."/>
            <person name="Yaginuma M."/>
            <person name="Ueda M."/>
            <person name="Okahashi N."/>
            <person name="Amafuji K."/>
            <person name="Kiridooshi Y."/>
            <person name="Sugita K."/>
            <person name="Strazar M."/>
            <person name="Skelly A."/>
            <person name="Suda W."/>
            <person name="Hattori M."/>
            <person name="Nakamoto N."/>
            <person name="Caballero S."/>
            <person name="Norman J."/>
            <person name="Olle B."/>
            <person name="Tanoue T."/>
            <person name="Arita M."/>
            <person name="Bucci V."/>
            <person name="Atarashi K."/>
            <person name="Xavier R."/>
            <person name="Honda K."/>
        </authorList>
    </citation>
    <scope>NUCLEOTIDE SEQUENCE [LARGE SCALE GENOMIC DNA]</scope>
    <source>
        <strain evidence="2">f13</strain>
    </source>
</reference>
<evidence type="ECO:0008006" key="3">
    <source>
        <dbReference type="Google" id="ProtNLM"/>
    </source>
</evidence>
<evidence type="ECO:0000313" key="1">
    <source>
        <dbReference type="EMBL" id="GAA6268499.1"/>
    </source>
</evidence>
<proteinExistence type="predicted"/>
<comment type="caution">
    <text evidence="1">The sequence shown here is derived from an EMBL/GenBank/DDBJ whole genome shotgun (WGS) entry which is preliminary data.</text>
</comment>
<keyword evidence="2" id="KW-1185">Reference proteome</keyword>
<gene>
    <name evidence="1" type="ORF">F130042H8_15590</name>
</gene>
<protein>
    <recommendedName>
        <fullName evidence="3">Bypass of forespore C C-terminal domain-containing protein</fullName>
    </recommendedName>
</protein>
<name>A0ABQ0AWV4_9FIRM</name>
<sequence length="134" mass="15465">MKRMFIYALLFLGTAILCLLAVYGITRYQLRQEEPIPNTILESETVPDMEGREALNQDGVHPAAQTVARVPEEEYFLVSEAGFLLVFCSDKSTICLYTHIPVTDFPEQERVRLMEGIWFPTMMDVYHYLESYTS</sequence>